<dbReference type="OrthoDB" id="10042665at2759"/>
<evidence type="ECO:0000313" key="4">
    <source>
        <dbReference type="Proteomes" id="UP000193689"/>
    </source>
</evidence>
<name>A0A1Y2E6G9_9PEZI</name>
<feature type="domain" description="AAA+ ATPase" evidence="2">
    <location>
        <begin position="752"/>
        <end position="879"/>
    </location>
</feature>
<dbReference type="PANTHER" id="PTHR46411:SF3">
    <property type="entry name" value="AAA+ ATPASE DOMAIN-CONTAINING PROTEIN"/>
    <property type="match status" value="1"/>
</dbReference>
<feature type="region of interest" description="Disordered" evidence="1">
    <location>
        <begin position="240"/>
        <end position="267"/>
    </location>
</feature>
<reference evidence="3 4" key="1">
    <citation type="submission" date="2016-07" db="EMBL/GenBank/DDBJ databases">
        <title>Pervasive Adenine N6-methylation of Active Genes in Fungi.</title>
        <authorList>
            <consortium name="DOE Joint Genome Institute"/>
            <person name="Mondo S.J."/>
            <person name="Dannebaum R.O."/>
            <person name="Kuo R.C."/>
            <person name="Labutti K."/>
            <person name="Haridas S."/>
            <person name="Kuo A."/>
            <person name="Salamov A."/>
            <person name="Ahrendt S.R."/>
            <person name="Lipzen A."/>
            <person name="Sullivan W."/>
            <person name="Andreopoulos W.B."/>
            <person name="Clum A."/>
            <person name="Lindquist E."/>
            <person name="Daum C."/>
            <person name="Ramamoorthy G.K."/>
            <person name="Gryganskyi A."/>
            <person name="Culley D."/>
            <person name="Magnuson J.K."/>
            <person name="James T.Y."/>
            <person name="O'Malley M.A."/>
            <person name="Stajich J.E."/>
            <person name="Spatafora J.W."/>
            <person name="Visel A."/>
            <person name="Grigoriev I.V."/>
        </authorList>
    </citation>
    <scope>NUCLEOTIDE SEQUENCE [LARGE SCALE GENOMIC DNA]</scope>
    <source>
        <strain evidence="3 4">CBS 129021</strain>
    </source>
</reference>
<evidence type="ECO:0000256" key="1">
    <source>
        <dbReference type="SAM" id="MobiDB-lite"/>
    </source>
</evidence>
<feature type="compositionally biased region" description="Basic residues" evidence="1">
    <location>
        <begin position="395"/>
        <end position="405"/>
    </location>
</feature>
<evidence type="ECO:0000259" key="2">
    <source>
        <dbReference type="SMART" id="SM00382"/>
    </source>
</evidence>
<feature type="region of interest" description="Disordered" evidence="1">
    <location>
        <begin position="393"/>
        <end position="439"/>
    </location>
</feature>
<feature type="compositionally biased region" description="Basic and acidic residues" evidence="1">
    <location>
        <begin position="257"/>
        <end position="267"/>
    </location>
</feature>
<dbReference type="InterPro" id="IPR003959">
    <property type="entry name" value="ATPase_AAA_core"/>
</dbReference>
<dbReference type="Pfam" id="PF22942">
    <property type="entry name" value="DUF7025"/>
    <property type="match status" value="1"/>
</dbReference>
<gene>
    <name evidence="3" type="ORF">BCR38DRAFT_426224</name>
</gene>
<dbReference type="PANTHER" id="PTHR46411">
    <property type="entry name" value="FAMILY ATPASE, PUTATIVE-RELATED"/>
    <property type="match status" value="1"/>
</dbReference>
<feature type="region of interest" description="Disordered" evidence="1">
    <location>
        <begin position="32"/>
        <end position="97"/>
    </location>
</feature>
<dbReference type="EMBL" id="MCFJ01000004">
    <property type="protein sequence ID" value="ORY67158.1"/>
    <property type="molecule type" value="Genomic_DNA"/>
</dbReference>
<sequence length="1152" mass="130986">MNRALNTDMKFKPDSPGALQVEENTKIAVPFKSPMLGVSSPPAELGKWDDHDTTGAETDKGKIYERPIEIGKWDANDELPPEPGETPEKPPKDKYVKLGSRLGPVAGVKRMGFLEFKNRHNEEENYYTIEVLMAGADVHKEMRDEQRRRISGRALPRTFKNVSNKEKDGPATDERWIQRVRIRSPYMLALLSNAAGLEWSEELEPRTFMRPFKIFIHFHPRMRMKLVELEAKWADEKADTAENAAKSTEKSGTTTQSDKKLDPDKRDKEDRFIKRVSTFESENSESEAEREVARQHREESLIDSREALIHLRSYIQFVDSEIIPLHEQFYKGPDSKSQARWEDLWYLFRLGEEVCKPVQGGYSIISLTDRLHSLWRVYRVDCPSLDYRSLDNQASKRRRTRRKGRRGSDSRSSKSHSSRSMSSDSDVSSSSSSSGGPISEDEVLYDLDSSQYQQRACKIYCYSIDFDGDLYGPQKQIFKISQFRGKRDIRSLPVFPLIFDEERQKTVDALAEQGRKFQECTRTKRLYYSGWPFRGGQHPMHIDSEVIVDAKEAIQSKKMSTAPRAPGMPGGGWEWFASVPFSWPTKRFVSSSYFKTSRDRFQFQTGPSMHSVTGFPAAGSQGSWDLVQIEEGVDVIRKNEYINHDEFLTAFRQRHPSASTKELHIISERDILLLPRRMFGYVLRDRKFANLDISRISTELPYHVNGFEDLKIKHSHKEMLKSLVATHFVKKDIERLPGMQLINQDIVHGKARGLVILLHGVPGVGKTATAEAVAQANNKALFIITCGDLGFAPDKVEESLTEIFRRAHIWDCVLLLDEADVFLSQRTKTDLQRNALVSVFLRTLEYYNGILFLTTNRVGALDEAFKSRIHLSLYYPPLSWQQTMDIFDMNIERLRQIDAQRSAASGELPLDIRKDEIIRFAQDQFDNSLNVRRNWWWNGRQIRNAFQIASSLSYYDMRNKDNNHNNRPSSQPDPGPSHPQLGESQFRKVADATTEFDNYMKETHGRTDAELAFEFGHRVNDSQPLAQLARMQHKSEYSYSSVPYSGHRPPPPPHMGGGQHHQPGGTGMGRPGMMASHMYGPDTAPSQRARSPNAGMNYGTATGQDQYANPGFPRGGGGPGYGDAGDGSASGLYPGPSYSGSGNGSQQSFERY</sequence>
<feature type="compositionally biased region" description="Basic and acidic residues" evidence="1">
    <location>
        <begin position="86"/>
        <end position="96"/>
    </location>
</feature>
<dbReference type="AlphaFoldDB" id="A0A1Y2E6G9"/>
<feature type="region of interest" description="Disordered" evidence="1">
    <location>
        <begin position="1030"/>
        <end position="1152"/>
    </location>
</feature>
<comment type="caution">
    <text evidence="3">The sequence shown here is derived from an EMBL/GenBank/DDBJ whole genome shotgun (WGS) entry which is preliminary data.</text>
</comment>
<feature type="compositionally biased region" description="Gly residues" evidence="1">
    <location>
        <begin position="1055"/>
        <end position="1070"/>
    </location>
</feature>
<feature type="compositionally biased region" description="Low complexity" evidence="1">
    <location>
        <begin position="1126"/>
        <end position="1152"/>
    </location>
</feature>
<dbReference type="InterPro" id="IPR054289">
    <property type="entry name" value="DUF7025"/>
</dbReference>
<dbReference type="STRING" id="1141098.A0A1Y2E6G9"/>
<keyword evidence="4" id="KW-1185">Reference proteome</keyword>
<dbReference type="InParanoid" id="A0A1Y2E6G9"/>
<dbReference type="Pfam" id="PF23232">
    <property type="entry name" value="AAA_lid_13"/>
    <property type="match status" value="1"/>
</dbReference>
<dbReference type="SMART" id="SM00382">
    <property type="entry name" value="AAA"/>
    <property type="match status" value="1"/>
</dbReference>
<dbReference type="CDD" id="cd19481">
    <property type="entry name" value="RecA-like_protease"/>
    <property type="match status" value="1"/>
</dbReference>
<feature type="region of interest" description="Disordered" evidence="1">
    <location>
        <begin position="957"/>
        <end position="982"/>
    </location>
</feature>
<organism evidence="3 4">
    <name type="scientific">Pseudomassariella vexata</name>
    <dbReference type="NCBI Taxonomy" id="1141098"/>
    <lineage>
        <taxon>Eukaryota</taxon>
        <taxon>Fungi</taxon>
        <taxon>Dikarya</taxon>
        <taxon>Ascomycota</taxon>
        <taxon>Pezizomycotina</taxon>
        <taxon>Sordariomycetes</taxon>
        <taxon>Xylariomycetidae</taxon>
        <taxon>Amphisphaeriales</taxon>
        <taxon>Pseudomassariaceae</taxon>
        <taxon>Pseudomassariella</taxon>
    </lineage>
</organism>
<feature type="compositionally biased region" description="Basic and acidic residues" evidence="1">
    <location>
        <begin position="46"/>
        <end position="75"/>
    </location>
</feature>
<dbReference type="GeneID" id="63775963"/>
<dbReference type="InterPro" id="IPR056599">
    <property type="entry name" value="AAA_lid_fung"/>
</dbReference>
<dbReference type="GO" id="GO:0016887">
    <property type="term" value="F:ATP hydrolysis activity"/>
    <property type="evidence" value="ECO:0007669"/>
    <property type="project" value="InterPro"/>
</dbReference>
<protein>
    <recommendedName>
        <fullName evidence="2">AAA+ ATPase domain-containing protein</fullName>
    </recommendedName>
</protein>
<dbReference type="SUPFAM" id="SSF52540">
    <property type="entry name" value="P-loop containing nucleoside triphosphate hydrolases"/>
    <property type="match status" value="1"/>
</dbReference>
<feature type="compositionally biased region" description="Gly residues" evidence="1">
    <location>
        <begin position="1113"/>
        <end position="1125"/>
    </location>
</feature>
<feature type="compositionally biased region" description="Low complexity" evidence="1">
    <location>
        <begin position="418"/>
        <end position="435"/>
    </location>
</feature>
<proteinExistence type="predicted"/>
<dbReference type="InterPro" id="IPR027417">
    <property type="entry name" value="P-loop_NTPase"/>
</dbReference>
<dbReference type="RefSeq" id="XP_040717782.1">
    <property type="nucleotide sequence ID" value="XM_040859751.1"/>
</dbReference>
<dbReference type="Proteomes" id="UP000193689">
    <property type="component" value="Unassembled WGS sequence"/>
</dbReference>
<accession>A0A1Y2E6G9</accession>
<dbReference type="Gene3D" id="3.40.50.300">
    <property type="entry name" value="P-loop containing nucleotide triphosphate hydrolases"/>
    <property type="match status" value="1"/>
</dbReference>
<evidence type="ECO:0000313" key="3">
    <source>
        <dbReference type="EMBL" id="ORY67158.1"/>
    </source>
</evidence>
<dbReference type="Pfam" id="PF00004">
    <property type="entry name" value="AAA"/>
    <property type="match status" value="1"/>
</dbReference>
<dbReference type="GO" id="GO:0005524">
    <property type="term" value="F:ATP binding"/>
    <property type="evidence" value="ECO:0007669"/>
    <property type="project" value="InterPro"/>
</dbReference>
<dbReference type="InterPro" id="IPR003593">
    <property type="entry name" value="AAA+_ATPase"/>
</dbReference>